<comment type="caution">
    <text evidence="2">The sequence shown here is derived from an EMBL/GenBank/DDBJ whole genome shotgun (WGS) entry which is preliminary data.</text>
</comment>
<protein>
    <submittedName>
        <fullName evidence="2">Uncharacterized protein</fullName>
    </submittedName>
</protein>
<sequence length="205" mass="21356">MVPARNLLRRQYHSYGVCFDIDGDGGGGGGGFGNLRLSSDDDKTGSFMADDDSRSGGAGGGGGGGDDDDDGGWLRLGIGGDSTVQREGSSSTSLVELDLFSNRPSTTAGAAAAGPSMAAPPMTTVGYLGPPPLMPRGFSRGYVPMGPWDPTAFAGSSSSSYEPQRRFVRPTAAAAQQQQQPMWVVRPRVRAHVGIWFRLLASPNQ</sequence>
<reference evidence="2" key="2">
    <citation type="submission" date="2023-06" db="EMBL/GenBank/DDBJ databases">
        <authorList>
            <person name="Ma L."/>
            <person name="Liu K.-W."/>
            <person name="Li Z."/>
            <person name="Hsiao Y.-Y."/>
            <person name="Qi Y."/>
            <person name="Fu T."/>
            <person name="Tang G."/>
            <person name="Zhang D."/>
            <person name="Sun W.-H."/>
            <person name="Liu D.-K."/>
            <person name="Li Y."/>
            <person name="Chen G.-Z."/>
            <person name="Liu X.-D."/>
            <person name="Liao X.-Y."/>
            <person name="Jiang Y.-T."/>
            <person name="Yu X."/>
            <person name="Hao Y."/>
            <person name="Huang J."/>
            <person name="Zhao X.-W."/>
            <person name="Ke S."/>
            <person name="Chen Y.-Y."/>
            <person name="Wu W.-L."/>
            <person name="Hsu J.-L."/>
            <person name="Lin Y.-F."/>
            <person name="Huang M.-D."/>
            <person name="Li C.-Y."/>
            <person name="Huang L."/>
            <person name="Wang Z.-W."/>
            <person name="Zhao X."/>
            <person name="Zhong W.-Y."/>
            <person name="Peng D.-H."/>
            <person name="Ahmad S."/>
            <person name="Lan S."/>
            <person name="Zhang J.-S."/>
            <person name="Tsai W.-C."/>
            <person name="Van De Peer Y."/>
            <person name="Liu Z.-J."/>
        </authorList>
    </citation>
    <scope>NUCLEOTIDE SEQUENCE</scope>
    <source>
        <strain evidence="2">CP</strain>
        <tissue evidence="2">Leaves</tissue>
    </source>
</reference>
<evidence type="ECO:0000313" key="2">
    <source>
        <dbReference type="EMBL" id="KAK1318543.1"/>
    </source>
</evidence>
<feature type="region of interest" description="Disordered" evidence="1">
    <location>
        <begin position="32"/>
        <end position="90"/>
    </location>
</feature>
<evidence type="ECO:0000256" key="1">
    <source>
        <dbReference type="SAM" id="MobiDB-lite"/>
    </source>
</evidence>
<name>A0AAV9F066_ACOCL</name>
<reference evidence="2" key="1">
    <citation type="journal article" date="2023" name="Nat. Commun.">
        <title>Diploid and tetraploid genomes of Acorus and the evolution of monocots.</title>
        <authorList>
            <person name="Ma L."/>
            <person name="Liu K.W."/>
            <person name="Li Z."/>
            <person name="Hsiao Y.Y."/>
            <person name="Qi Y."/>
            <person name="Fu T."/>
            <person name="Tang G.D."/>
            <person name="Zhang D."/>
            <person name="Sun W.H."/>
            <person name="Liu D.K."/>
            <person name="Li Y."/>
            <person name="Chen G.Z."/>
            <person name="Liu X.D."/>
            <person name="Liao X.Y."/>
            <person name="Jiang Y.T."/>
            <person name="Yu X."/>
            <person name="Hao Y."/>
            <person name="Huang J."/>
            <person name="Zhao X.W."/>
            <person name="Ke S."/>
            <person name="Chen Y.Y."/>
            <person name="Wu W.L."/>
            <person name="Hsu J.L."/>
            <person name="Lin Y.F."/>
            <person name="Huang M.D."/>
            <person name="Li C.Y."/>
            <person name="Huang L."/>
            <person name="Wang Z.W."/>
            <person name="Zhao X."/>
            <person name="Zhong W.Y."/>
            <person name="Peng D.H."/>
            <person name="Ahmad S."/>
            <person name="Lan S."/>
            <person name="Zhang J.S."/>
            <person name="Tsai W.C."/>
            <person name="Van de Peer Y."/>
            <person name="Liu Z.J."/>
        </authorList>
    </citation>
    <scope>NUCLEOTIDE SEQUENCE</scope>
    <source>
        <strain evidence="2">CP</strain>
    </source>
</reference>
<evidence type="ECO:0000313" key="3">
    <source>
        <dbReference type="Proteomes" id="UP001180020"/>
    </source>
</evidence>
<organism evidence="2 3">
    <name type="scientific">Acorus calamus</name>
    <name type="common">Sweet flag</name>
    <dbReference type="NCBI Taxonomy" id="4465"/>
    <lineage>
        <taxon>Eukaryota</taxon>
        <taxon>Viridiplantae</taxon>
        <taxon>Streptophyta</taxon>
        <taxon>Embryophyta</taxon>
        <taxon>Tracheophyta</taxon>
        <taxon>Spermatophyta</taxon>
        <taxon>Magnoliopsida</taxon>
        <taxon>Liliopsida</taxon>
        <taxon>Acoraceae</taxon>
        <taxon>Acorus</taxon>
    </lineage>
</organism>
<dbReference type="PANTHER" id="PTHR47290:SF4">
    <property type="entry name" value="RING FINGER PROTEIN"/>
    <property type="match status" value="1"/>
</dbReference>
<dbReference type="EMBL" id="JAUJYO010000004">
    <property type="protein sequence ID" value="KAK1318543.1"/>
    <property type="molecule type" value="Genomic_DNA"/>
</dbReference>
<keyword evidence="3" id="KW-1185">Reference proteome</keyword>
<dbReference type="Proteomes" id="UP001180020">
    <property type="component" value="Unassembled WGS sequence"/>
</dbReference>
<dbReference type="AlphaFoldDB" id="A0AAV9F066"/>
<dbReference type="PANTHER" id="PTHR47290">
    <property type="entry name" value="RING FINGER PROTEIN"/>
    <property type="match status" value="1"/>
</dbReference>
<accession>A0AAV9F066</accession>
<proteinExistence type="predicted"/>
<gene>
    <name evidence="2" type="ORF">QJS10_CPB04g00136</name>
</gene>
<dbReference type="InterPro" id="IPR044171">
    <property type="entry name" value="LAX2-like"/>
</dbReference>